<evidence type="ECO:0000313" key="7">
    <source>
        <dbReference type="Proteomes" id="UP000183471"/>
    </source>
</evidence>
<organism evidence="6 7">
    <name type="scientific">Nitrosospira multiformis</name>
    <dbReference type="NCBI Taxonomy" id="1231"/>
    <lineage>
        <taxon>Bacteria</taxon>
        <taxon>Pseudomonadati</taxon>
        <taxon>Pseudomonadota</taxon>
        <taxon>Betaproteobacteria</taxon>
        <taxon>Nitrosomonadales</taxon>
        <taxon>Nitrosomonadaceae</taxon>
        <taxon>Nitrosospira</taxon>
    </lineage>
</organism>
<dbReference type="Pfam" id="PF00484">
    <property type="entry name" value="Pro_CA"/>
    <property type="match status" value="1"/>
</dbReference>
<evidence type="ECO:0000256" key="2">
    <source>
        <dbReference type="ARBA" id="ARBA00012925"/>
    </source>
</evidence>
<evidence type="ECO:0000256" key="4">
    <source>
        <dbReference type="ARBA" id="ARBA00023239"/>
    </source>
</evidence>
<reference evidence="6 7" key="1">
    <citation type="submission" date="2016-10" db="EMBL/GenBank/DDBJ databases">
        <authorList>
            <person name="Varghese N."/>
            <person name="Submissions S."/>
        </authorList>
    </citation>
    <scope>NUCLEOTIDE SEQUENCE [LARGE SCALE GENOMIC DNA]</scope>
    <source>
        <strain evidence="6 7">Nl1</strain>
    </source>
</reference>
<comment type="similarity">
    <text evidence="1">Belongs to the beta-class carbonic anhydrase family.</text>
</comment>
<evidence type="ECO:0000256" key="1">
    <source>
        <dbReference type="ARBA" id="ARBA00006217"/>
    </source>
</evidence>
<dbReference type="Gene3D" id="3.40.1050.10">
    <property type="entry name" value="Carbonic anhydrase"/>
    <property type="match status" value="1"/>
</dbReference>
<sequence>MCKLSDKRNEKPEQDPDKRRFLKLAAASAFAWGVAGTTGRTAFAADTKAPPIPENIMTPDEALDRLMEGNERYATGRSTPLDFSEERAALVSGQNPYACILSCSDSRVSPEFCFDEQRGDLFVARVAGNYLTTDFVATLEYAAAVLHTPLIMVLGHESCGAVKAAIDALDKNEQFPGHIQTLASALLPAVRAAKDMPGDRYNNAIKMNVIRNVDKLKKQPPILSKLVAAKKLLVVGGVYSLKTGRVDLKFPQEFTLKQR</sequence>
<dbReference type="PANTHER" id="PTHR11002">
    <property type="entry name" value="CARBONIC ANHYDRASE"/>
    <property type="match status" value="1"/>
</dbReference>
<dbReference type="SUPFAM" id="SSF53056">
    <property type="entry name" value="beta-carbonic anhydrase, cab"/>
    <property type="match status" value="1"/>
</dbReference>
<dbReference type="SMART" id="SM00947">
    <property type="entry name" value="Pro_CA"/>
    <property type="match status" value="1"/>
</dbReference>
<keyword evidence="4" id="KW-0456">Lyase</keyword>
<dbReference type="InterPro" id="IPR006311">
    <property type="entry name" value="TAT_signal"/>
</dbReference>
<dbReference type="Proteomes" id="UP000183471">
    <property type="component" value="Unassembled WGS sequence"/>
</dbReference>
<dbReference type="EMBL" id="FNKY01000001">
    <property type="protein sequence ID" value="SDQ84428.1"/>
    <property type="molecule type" value="Genomic_DNA"/>
</dbReference>
<dbReference type="InterPro" id="IPR036874">
    <property type="entry name" value="Carbonic_anhydrase_sf"/>
</dbReference>
<keyword evidence="3" id="KW-0862">Zinc</keyword>
<dbReference type="PANTHER" id="PTHR11002:SF79">
    <property type="entry name" value="CARBONIC ANHYDRASE 2"/>
    <property type="match status" value="1"/>
</dbReference>
<dbReference type="PROSITE" id="PS51318">
    <property type="entry name" value="TAT"/>
    <property type="match status" value="1"/>
</dbReference>
<proteinExistence type="inferred from homology"/>
<protein>
    <recommendedName>
        <fullName evidence="2">carbonic anhydrase</fullName>
        <ecNumber evidence="2">4.2.1.1</ecNumber>
    </recommendedName>
</protein>
<keyword evidence="7" id="KW-1185">Reference proteome</keyword>
<dbReference type="InterPro" id="IPR001765">
    <property type="entry name" value="Carbonic_anhydrase"/>
</dbReference>
<gene>
    <name evidence="6" type="ORF">SAMN05216402_2518</name>
</gene>
<name>A0ABY0THH9_9PROT</name>
<comment type="catalytic activity">
    <reaction evidence="5">
        <text>hydrogencarbonate + H(+) = CO2 + H2O</text>
        <dbReference type="Rhea" id="RHEA:10748"/>
        <dbReference type="ChEBI" id="CHEBI:15377"/>
        <dbReference type="ChEBI" id="CHEBI:15378"/>
        <dbReference type="ChEBI" id="CHEBI:16526"/>
        <dbReference type="ChEBI" id="CHEBI:17544"/>
        <dbReference type="EC" id="4.2.1.1"/>
    </reaction>
</comment>
<evidence type="ECO:0000256" key="3">
    <source>
        <dbReference type="ARBA" id="ARBA00022833"/>
    </source>
</evidence>
<comment type="caution">
    <text evidence="6">The sequence shown here is derived from an EMBL/GenBank/DDBJ whole genome shotgun (WGS) entry which is preliminary data.</text>
</comment>
<dbReference type="PROSITE" id="PS00704">
    <property type="entry name" value="PROK_CO2_ANHYDRASE_1"/>
    <property type="match status" value="1"/>
</dbReference>
<dbReference type="InterPro" id="IPR015892">
    <property type="entry name" value="Carbonic_anhydrase_CS"/>
</dbReference>
<accession>A0ABY0THH9</accession>
<evidence type="ECO:0000256" key="5">
    <source>
        <dbReference type="ARBA" id="ARBA00048348"/>
    </source>
</evidence>
<dbReference type="CDD" id="cd03378">
    <property type="entry name" value="beta_CA_cladeC"/>
    <property type="match status" value="1"/>
</dbReference>
<evidence type="ECO:0000313" key="6">
    <source>
        <dbReference type="EMBL" id="SDQ84428.1"/>
    </source>
</evidence>
<dbReference type="EC" id="4.2.1.1" evidence="2"/>